<sequence length="143" mass="16499">MYATFETDLAVRPDDIDMNKHVHNSRYLDYVLAARYDQMDRCYGMSMEEFLDHGYSWVNSSCTIDYKRPLHMGDMVTVRTRIASFSERGVRVEFWIVNKGTGKVAAQGHQDFIMVNVTTGRSLVIPDWIVERYAITEDARGSS</sequence>
<evidence type="ECO:0000313" key="4">
    <source>
        <dbReference type="Proteomes" id="UP000184233"/>
    </source>
</evidence>
<keyword evidence="2" id="KW-0378">Hydrolase</keyword>
<dbReference type="Gene3D" id="3.10.129.10">
    <property type="entry name" value="Hotdog Thioesterase"/>
    <property type="match status" value="1"/>
</dbReference>
<comment type="caution">
    <text evidence="3">The sequence shown here is derived from an EMBL/GenBank/DDBJ whole genome shotgun (WGS) entry which is preliminary data.</text>
</comment>
<protein>
    <submittedName>
        <fullName evidence="3">Thioesterase</fullName>
    </submittedName>
</protein>
<dbReference type="PANTHER" id="PTHR31793">
    <property type="entry name" value="4-HYDROXYBENZOYL-COA THIOESTERASE FAMILY MEMBER"/>
    <property type="match status" value="1"/>
</dbReference>
<proteinExistence type="inferred from homology"/>
<dbReference type="InterPro" id="IPR029069">
    <property type="entry name" value="HotDog_dom_sf"/>
</dbReference>
<dbReference type="Proteomes" id="UP000184233">
    <property type="component" value="Unassembled WGS sequence"/>
</dbReference>
<evidence type="ECO:0000256" key="1">
    <source>
        <dbReference type="ARBA" id="ARBA00005953"/>
    </source>
</evidence>
<evidence type="ECO:0000313" key="3">
    <source>
        <dbReference type="EMBL" id="OJX57082.1"/>
    </source>
</evidence>
<dbReference type="EMBL" id="MKVH01000024">
    <property type="protein sequence ID" value="OJX57082.1"/>
    <property type="molecule type" value="Genomic_DNA"/>
</dbReference>
<accession>A0A1M3KXE2</accession>
<dbReference type="PANTHER" id="PTHR31793:SF27">
    <property type="entry name" value="NOVEL THIOESTERASE SUPERFAMILY DOMAIN AND SAPOSIN A-TYPE DOMAIN CONTAINING PROTEIN (0610012H03RIK)"/>
    <property type="match status" value="1"/>
</dbReference>
<reference evidence="3 4" key="1">
    <citation type="submission" date="2016-09" db="EMBL/GenBank/DDBJ databases">
        <title>Genome-resolved meta-omics ties microbial dynamics to process performance in biotechnology for thiocyanate degradation.</title>
        <authorList>
            <person name="Kantor R.S."/>
            <person name="Huddy R.J."/>
            <person name="Iyer R."/>
            <person name="Thomas B.C."/>
            <person name="Brown C.T."/>
            <person name="Anantharaman K."/>
            <person name="Tringe S."/>
            <person name="Hettich R.L."/>
            <person name="Harrison S.T."/>
            <person name="Banfield J.F."/>
        </authorList>
    </citation>
    <scope>NUCLEOTIDE SEQUENCE [LARGE SCALE GENOMIC DNA]</scope>
    <source>
        <strain evidence="3">59-99</strain>
    </source>
</reference>
<dbReference type="CDD" id="cd00586">
    <property type="entry name" value="4HBT"/>
    <property type="match status" value="1"/>
</dbReference>
<organism evidence="3 4">
    <name type="scientific">Candidatus Kapaibacterium thiocyanatum</name>
    <dbReference type="NCBI Taxonomy" id="1895771"/>
    <lineage>
        <taxon>Bacteria</taxon>
        <taxon>Pseudomonadati</taxon>
        <taxon>Candidatus Kapaibacteriota</taxon>
        <taxon>Candidatus Kapaibacteriia</taxon>
        <taxon>Candidatus Kapaibacteriales</taxon>
        <taxon>Candidatus Kapaibacteriaceae</taxon>
        <taxon>Candidatus Kapaibacterium</taxon>
    </lineage>
</organism>
<dbReference type="Pfam" id="PF13279">
    <property type="entry name" value="4HBT_2"/>
    <property type="match status" value="1"/>
</dbReference>
<name>A0A1M3KXE2_9BACT</name>
<dbReference type="InterPro" id="IPR050563">
    <property type="entry name" value="4-hydroxybenzoyl-CoA_TE"/>
</dbReference>
<dbReference type="GO" id="GO:0047617">
    <property type="term" value="F:fatty acyl-CoA hydrolase activity"/>
    <property type="evidence" value="ECO:0007669"/>
    <property type="project" value="TreeGrafter"/>
</dbReference>
<gene>
    <name evidence="3" type="ORF">BGO89_11280</name>
</gene>
<comment type="similarity">
    <text evidence="1">Belongs to the 4-hydroxybenzoyl-CoA thioesterase family.</text>
</comment>
<evidence type="ECO:0000256" key="2">
    <source>
        <dbReference type="ARBA" id="ARBA00022801"/>
    </source>
</evidence>
<dbReference type="SUPFAM" id="SSF54637">
    <property type="entry name" value="Thioesterase/thiol ester dehydrase-isomerase"/>
    <property type="match status" value="1"/>
</dbReference>
<dbReference type="STRING" id="1895771.BGO89_11280"/>
<dbReference type="AlphaFoldDB" id="A0A1M3KXE2"/>